<evidence type="ECO:0000313" key="2">
    <source>
        <dbReference type="EMBL" id="MQL84536.1"/>
    </source>
</evidence>
<evidence type="ECO:0000256" key="1">
    <source>
        <dbReference type="SAM" id="MobiDB-lite"/>
    </source>
</evidence>
<name>A0A843UQE3_COLES</name>
<evidence type="ECO:0000313" key="3">
    <source>
        <dbReference type="Proteomes" id="UP000652761"/>
    </source>
</evidence>
<sequence length="197" mass="21171">MGYVAFLKATWPMSPSHRVTLDADPGLKPGHPSSSPSLAFFLSPSFPLALSEFQRCWGCLPRVEAAVLRRVSLRSCRGRVSLLSSGRARVGRRRQGGSRDACYSPSGSPGSVGGDRKNRVLGSLQRVTRTLKGQAPDVVQESDSDDEDDGDDEDSQAEPMDAQGDDDAVAEDQAPQDPAPSLRDFIAGQMAQLHYGL</sequence>
<proteinExistence type="predicted"/>
<dbReference type="EMBL" id="NMUH01000768">
    <property type="protein sequence ID" value="MQL84536.1"/>
    <property type="molecule type" value="Genomic_DNA"/>
</dbReference>
<gene>
    <name evidence="2" type="ORF">Taro_017044</name>
</gene>
<protein>
    <submittedName>
        <fullName evidence="2">Uncharacterized protein</fullName>
    </submittedName>
</protein>
<reference evidence="2" key="1">
    <citation type="submission" date="2017-07" db="EMBL/GenBank/DDBJ databases">
        <title>Taro Niue Genome Assembly and Annotation.</title>
        <authorList>
            <person name="Atibalentja N."/>
            <person name="Keating K."/>
            <person name="Fields C.J."/>
        </authorList>
    </citation>
    <scope>NUCLEOTIDE SEQUENCE</scope>
    <source>
        <strain evidence="2">Niue_2</strain>
        <tissue evidence="2">Leaf</tissue>
    </source>
</reference>
<dbReference type="AlphaFoldDB" id="A0A843UQE3"/>
<comment type="caution">
    <text evidence="2">The sequence shown here is derived from an EMBL/GenBank/DDBJ whole genome shotgun (WGS) entry which is preliminary data.</text>
</comment>
<keyword evidence="3" id="KW-1185">Reference proteome</keyword>
<feature type="compositionally biased region" description="Acidic residues" evidence="1">
    <location>
        <begin position="140"/>
        <end position="156"/>
    </location>
</feature>
<organism evidence="2 3">
    <name type="scientific">Colocasia esculenta</name>
    <name type="common">Wild taro</name>
    <name type="synonym">Arum esculentum</name>
    <dbReference type="NCBI Taxonomy" id="4460"/>
    <lineage>
        <taxon>Eukaryota</taxon>
        <taxon>Viridiplantae</taxon>
        <taxon>Streptophyta</taxon>
        <taxon>Embryophyta</taxon>
        <taxon>Tracheophyta</taxon>
        <taxon>Spermatophyta</taxon>
        <taxon>Magnoliopsida</taxon>
        <taxon>Liliopsida</taxon>
        <taxon>Araceae</taxon>
        <taxon>Aroideae</taxon>
        <taxon>Colocasieae</taxon>
        <taxon>Colocasia</taxon>
    </lineage>
</organism>
<feature type="region of interest" description="Disordered" evidence="1">
    <location>
        <begin position="129"/>
        <end position="182"/>
    </location>
</feature>
<dbReference type="Proteomes" id="UP000652761">
    <property type="component" value="Unassembled WGS sequence"/>
</dbReference>
<accession>A0A843UQE3</accession>
<feature type="region of interest" description="Disordered" evidence="1">
    <location>
        <begin position="86"/>
        <end position="117"/>
    </location>
</feature>